<keyword evidence="2" id="KW-0812">Transmembrane</keyword>
<dbReference type="OrthoDB" id="6144669at2759"/>
<dbReference type="AlphaFoldDB" id="A0A6J8DCH2"/>
<evidence type="ECO:0000313" key="3">
    <source>
        <dbReference type="EMBL" id="CAC5404794.1"/>
    </source>
</evidence>
<protein>
    <submittedName>
        <fullName evidence="3">Uncharacterized protein</fullName>
    </submittedName>
</protein>
<dbReference type="Proteomes" id="UP000507470">
    <property type="component" value="Unassembled WGS sequence"/>
</dbReference>
<proteinExistence type="predicted"/>
<organism evidence="3 4">
    <name type="scientific">Mytilus coruscus</name>
    <name type="common">Sea mussel</name>
    <dbReference type="NCBI Taxonomy" id="42192"/>
    <lineage>
        <taxon>Eukaryota</taxon>
        <taxon>Metazoa</taxon>
        <taxon>Spiralia</taxon>
        <taxon>Lophotrochozoa</taxon>
        <taxon>Mollusca</taxon>
        <taxon>Bivalvia</taxon>
        <taxon>Autobranchia</taxon>
        <taxon>Pteriomorphia</taxon>
        <taxon>Mytilida</taxon>
        <taxon>Mytiloidea</taxon>
        <taxon>Mytilidae</taxon>
        <taxon>Mytilinae</taxon>
        <taxon>Mytilus</taxon>
    </lineage>
</organism>
<gene>
    <name evidence="3" type="ORF">MCOR_38544</name>
</gene>
<accession>A0A6J8DCH2</accession>
<keyword evidence="2" id="KW-0472">Membrane</keyword>
<sequence>MCHSGSGKEEDSIGGLEVDSVALRMTTRQESCVCQVYLQNQTDKYTVNMQKYNSLTSAAPIHSDCGLVINVSLSNGIGTDKILETVECNNGTSFRPIMLKKKEKLNFKSVLIEGNYESGYCLQIFRNKAKTKNPSLQVACSQVTTNKTSNNQTITKDAVSTQYVIIGACVGAFVFLLTLVVVLMSTRRKRKKHSVIDSNNKEPTQMKSENDVGYDSEELKHNILYQTSEHCDITNGNYHTVELEERQVVNNTQNIDGDYISIDENFGTNRKNTPNPGSQPKCKAHITKEELGCKVEDVTPGTRNNVEYAVVNKTSRLEKHANSSDASNIEYAVVNKRDRLNENKEHVTSPNTEYTVVDESGRFDKNIKHVTPENGSNAEYAVVEKNTQV</sequence>
<evidence type="ECO:0000256" key="1">
    <source>
        <dbReference type="SAM" id="MobiDB-lite"/>
    </source>
</evidence>
<reference evidence="3 4" key="1">
    <citation type="submission" date="2020-06" db="EMBL/GenBank/DDBJ databases">
        <authorList>
            <person name="Li R."/>
            <person name="Bekaert M."/>
        </authorList>
    </citation>
    <scope>NUCLEOTIDE SEQUENCE [LARGE SCALE GENOMIC DNA]</scope>
    <source>
        <strain evidence="4">wild</strain>
    </source>
</reference>
<keyword evidence="2" id="KW-1133">Transmembrane helix</keyword>
<feature type="compositionally biased region" description="Polar residues" evidence="1">
    <location>
        <begin position="196"/>
        <end position="207"/>
    </location>
</feature>
<keyword evidence="4" id="KW-1185">Reference proteome</keyword>
<dbReference type="EMBL" id="CACVKT020007031">
    <property type="protein sequence ID" value="CAC5404794.1"/>
    <property type="molecule type" value="Genomic_DNA"/>
</dbReference>
<name>A0A6J8DCH2_MYTCO</name>
<feature type="transmembrane region" description="Helical" evidence="2">
    <location>
        <begin position="163"/>
        <end position="184"/>
    </location>
</feature>
<evidence type="ECO:0000313" key="4">
    <source>
        <dbReference type="Proteomes" id="UP000507470"/>
    </source>
</evidence>
<evidence type="ECO:0000256" key="2">
    <source>
        <dbReference type="SAM" id="Phobius"/>
    </source>
</evidence>
<feature type="region of interest" description="Disordered" evidence="1">
    <location>
        <begin position="191"/>
        <end position="212"/>
    </location>
</feature>